<organism evidence="3 4">
    <name type="scientific">Actinomadura livida</name>
    <dbReference type="NCBI Taxonomy" id="79909"/>
    <lineage>
        <taxon>Bacteria</taxon>
        <taxon>Bacillati</taxon>
        <taxon>Actinomycetota</taxon>
        <taxon>Actinomycetes</taxon>
        <taxon>Streptosporangiales</taxon>
        <taxon>Thermomonosporaceae</taxon>
        <taxon>Actinomadura</taxon>
    </lineage>
</organism>
<accession>A0A7W7IA14</accession>
<evidence type="ECO:0000313" key="2">
    <source>
        <dbReference type="EMBL" id="GAA0569765.1"/>
    </source>
</evidence>
<evidence type="ECO:0000313" key="3">
    <source>
        <dbReference type="EMBL" id="MBB4773307.1"/>
    </source>
</evidence>
<protein>
    <recommendedName>
        <fullName evidence="6">Lipoprotein</fullName>
    </recommendedName>
</protein>
<proteinExistence type="predicted"/>
<evidence type="ECO:0000256" key="1">
    <source>
        <dbReference type="SAM" id="SignalP"/>
    </source>
</evidence>
<keyword evidence="1" id="KW-0732">Signal</keyword>
<dbReference type="Proteomes" id="UP000549343">
    <property type="component" value="Unassembled WGS sequence"/>
</dbReference>
<keyword evidence="5" id="KW-1185">Reference proteome</keyword>
<reference evidence="2 5" key="1">
    <citation type="journal article" date="2019" name="Int. J. Syst. Evol. Microbiol.">
        <title>The Global Catalogue of Microorganisms (GCM) 10K type strain sequencing project: providing services to taxonomists for standard genome sequencing and annotation.</title>
        <authorList>
            <consortium name="The Broad Institute Genomics Platform"/>
            <consortium name="The Broad Institute Genome Sequencing Center for Infectious Disease"/>
            <person name="Wu L."/>
            <person name="Ma J."/>
        </authorList>
    </citation>
    <scope>NUCLEOTIDE SEQUENCE [LARGE SCALE GENOMIC DNA]</scope>
    <source>
        <strain evidence="2 5">JCM 10667</strain>
    </source>
</reference>
<sequence length="201" mass="20141">MTSIAVSRVRSTLVPVLLAASLMAAGCGGDGKLDAEGAGGGTPASQGPSRAGAVTVETLSFVPPDGMARIEPSQDGVVLEMSAGGATENPGQSVPPPGVQVFQGGRDLANVSVRTGLIEGRIKADSPDAQVTTRMVEIEGAAEAAVMETVYPSVSARQLDVVIGTAAGPQYDIRYGGLQSAYDQAGAQRVITSARISGAGS</sequence>
<dbReference type="RefSeq" id="WP_184881325.1">
    <property type="nucleotide sequence ID" value="NZ_BAAAHD010000027.1"/>
</dbReference>
<comment type="caution">
    <text evidence="3">The sequence shown here is derived from an EMBL/GenBank/DDBJ whole genome shotgun (WGS) entry which is preliminary data.</text>
</comment>
<dbReference type="EMBL" id="BAAAHD010000027">
    <property type="protein sequence ID" value="GAA0569765.1"/>
    <property type="molecule type" value="Genomic_DNA"/>
</dbReference>
<evidence type="ECO:0008006" key="6">
    <source>
        <dbReference type="Google" id="ProtNLM"/>
    </source>
</evidence>
<dbReference type="EMBL" id="JACHMV010000001">
    <property type="protein sequence ID" value="MBB4773307.1"/>
    <property type="molecule type" value="Genomic_DNA"/>
</dbReference>
<feature type="signal peptide" evidence="1">
    <location>
        <begin position="1"/>
        <end position="24"/>
    </location>
</feature>
<dbReference type="Proteomes" id="UP001501427">
    <property type="component" value="Unassembled WGS sequence"/>
</dbReference>
<gene>
    <name evidence="3" type="ORF">F4557_001725</name>
    <name evidence="2" type="ORF">GCM10009546_35710</name>
</gene>
<dbReference type="AlphaFoldDB" id="A0A7W7IA14"/>
<evidence type="ECO:0000313" key="5">
    <source>
        <dbReference type="Proteomes" id="UP001501427"/>
    </source>
</evidence>
<reference evidence="2" key="3">
    <citation type="submission" date="2023-12" db="EMBL/GenBank/DDBJ databases">
        <authorList>
            <person name="Sun Q."/>
            <person name="Inoue M."/>
        </authorList>
    </citation>
    <scope>NUCLEOTIDE SEQUENCE</scope>
    <source>
        <strain evidence="2">JCM 10667</strain>
    </source>
</reference>
<reference evidence="3 4" key="2">
    <citation type="submission" date="2020-08" db="EMBL/GenBank/DDBJ databases">
        <title>Sequencing the genomes of 1000 actinobacteria strains.</title>
        <authorList>
            <person name="Klenk H.-P."/>
        </authorList>
    </citation>
    <scope>NUCLEOTIDE SEQUENCE [LARGE SCALE GENOMIC DNA]</scope>
    <source>
        <strain evidence="3 4">DSM 44772</strain>
    </source>
</reference>
<evidence type="ECO:0000313" key="4">
    <source>
        <dbReference type="Proteomes" id="UP000549343"/>
    </source>
</evidence>
<feature type="chain" id="PRO_5039434864" description="Lipoprotein" evidence="1">
    <location>
        <begin position="25"/>
        <end position="201"/>
    </location>
</feature>
<name>A0A7W7IA14_9ACTN</name>